<accession>A0A6A4VZJ2</accession>
<dbReference type="PANTHER" id="PTHR33960:SF1">
    <property type="entry name" value="SIMILAR TO KIAA0825 PROTEIN"/>
    <property type="match status" value="1"/>
</dbReference>
<feature type="region of interest" description="Disordered" evidence="1">
    <location>
        <begin position="83"/>
        <end position="107"/>
    </location>
</feature>
<dbReference type="Pfam" id="PF14906">
    <property type="entry name" value="DUF4495"/>
    <property type="match status" value="1"/>
</dbReference>
<keyword evidence="3" id="KW-1185">Reference proteome</keyword>
<name>A0A6A4VZJ2_AMPAM</name>
<evidence type="ECO:0000256" key="1">
    <source>
        <dbReference type="SAM" id="MobiDB-lite"/>
    </source>
</evidence>
<dbReference type="Proteomes" id="UP000440578">
    <property type="component" value="Unassembled WGS sequence"/>
</dbReference>
<gene>
    <name evidence="2" type="ORF">FJT64_003449</name>
</gene>
<dbReference type="OrthoDB" id="10007406at2759"/>
<dbReference type="InterPro" id="IPR027993">
    <property type="entry name" value="DUF4495"/>
</dbReference>
<dbReference type="EMBL" id="VIIS01001348">
    <property type="protein sequence ID" value="KAF0299585.1"/>
    <property type="molecule type" value="Genomic_DNA"/>
</dbReference>
<dbReference type="PANTHER" id="PTHR33960">
    <property type="entry name" value="SIMILAR TO KIAA0825 PROTEIN"/>
    <property type="match status" value="1"/>
</dbReference>
<sequence>MDDSRTRQQTMNDTRTIVDITDHACKAELAVYRAGEPPPALRLCITLRLWSDALPGRVTPATAEWALQLRRLETPCPARAAPPPACNGHVEGDGPAAAGTASRASSPGLTVAQDADSATKTLLAHLEHLADWSRQTGRADQLYVVTGSAELVHQQLQLLQQLAPDDEPAGWLAERGAAAERLLRRLQQQLLGWHRQQLAARLLTDPCSQDWLSPRAAEEGGRCSFAVHWWWLHMQAVRHDARQALSAERAGRLFGVLLTESLGQIGVHYGQVRLESEERADQLRCDLMTVLLAASELVLAVAAEPEELFVSGEREDSPAALVAARCRLLLLLLGHLAAPLKAVHKRCGRGGSQRLLPAPPSWLALVRPALVPPDAAAPRQLDSHVAVYLLVRLLTAAFPSPACWPLLARALLERDLTLSVLLLVHLTELVEAGEPAEPTGGGAARSACHGALCCDAPDEGCVAHGAVSARALFSALVLAVTRAAPAGLQPLRVLLSPCLDRLADRGCPSVWNQRRPLWLQALVDLAEPLMASAVSAVVEDIQESTDADPESRAVALLQYAAEVAADLPPLLFDLSELPVEPPPLGLATHVLLSALYDALNDQEAVMRAAAAGGERRAAHVCVTVGEALCRPSEELQRHIAALADTLRVLACEPTDEPVSTVEDEITSLPPGTAAAEQAAVIGSDHTGRRALWLIAAVLRENGGWLRRRLGVPAPLAAAAEPCSDPLSLRLHDESVFWPAAALLQLGGGRLEQARLLRLQPEWRTLLAADLGQTPPLVRSLVARRWELQPDAALADGQTEMVETLRRRLQLL</sequence>
<evidence type="ECO:0000313" key="3">
    <source>
        <dbReference type="Proteomes" id="UP000440578"/>
    </source>
</evidence>
<reference evidence="2 3" key="1">
    <citation type="submission" date="2019-07" db="EMBL/GenBank/DDBJ databases">
        <title>Draft genome assembly of a fouling barnacle, Amphibalanus amphitrite (Darwin, 1854): The first reference genome for Thecostraca.</title>
        <authorList>
            <person name="Kim W."/>
        </authorList>
    </citation>
    <scope>NUCLEOTIDE SEQUENCE [LARGE SCALE GENOMIC DNA]</scope>
    <source>
        <strain evidence="2">SNU_AA5</strain>
        <tissue evidence="2">Soma without cirri and trophi</tissue>
    </source>
</reference>
<dbReference type="AlphaFoldDB" id="A0A6A4VZJ2"/>
<organism evidence="2 3">
    <name type="scientific">Amphibalanus amphitrite</name>
    <name type="common">Striped barnacle</name>
    <name type="synonym">Balanus amphitrite</name>
    <dbReference type="NCBI Taxonomy" id="1232801"/>
    <lineage>
        <taxon>Eukaryota</taxon>
        <taxon>Metazoa</taxon>
        <taxon>Ecdysozoa</taxon>
        <taxon>Arthropoda</taxon>
        <taxon>Crustacea</taxon>
        <taxon>Multicrustacea</taxon>
        <taxon>Cirripedia</taxon>
        <taxon>Thoracica</taxon>
        <taxon>Thoracicalcarea</taxon>
        <taxon>Balanomorpha</taxon>
        <taxon>Balanoidea</taxon>
        <taxon>Balanidae</taxon>
        <taxon>Amphibalaninae</taxon>
        <taxon>Amphibalanus</taxon>
    </lineage>
</organism>
<proteinExistence type="predicted"/>
<protein>
    <submittedName>
        <fullName evidence="2">Uncharacterized protein</fullName>
    </submittedName>
</protein>
<evidence type="ECO:0000313" key="2">
    <source>
        <dbReference type="EMBL" id="KAF0299585.1"/>
    </source>
</evidence>
<comment type="caution">
    <text evidence="2">The sequence shown here is derived from an EMBL/GenBank/DDBJ whole genome shotgun (WGS) entry which is preliminary data.</text>
</comment>